<reference evidence="2" key="1">
    <citation type="submission" date="2025-08" db="UniProtKB">
        <authorList>
            <consortium name="Ensembl"/>
        </authorList>
    </citation>
    <scope>IDENTIFICATION</scope>
</reference>
<name>A0A8D2AGG8_SCIVU</name>
<dbReference type="Proteomes" id="UP000694564">
    <property type="component" value="Chromosome 5"/>
</dbReference>
<evidence type="ECO:0000313" key="3">
    <source>
        <dbReference type="Proteomes" id="UP000694564"/>
    </source>
</evidence>
<organism evidence="2 3">
    <name type="scientific">Sciurus vulgaris</name>
    <name type="common">Eurasian red squirrel</name>
    <dbReference type="NCBI Taxonomy" id="55149"/>
    <lineage>
        <taxon>Eukaryota</taxon>
        <taxon>Metazoa</taxon>
        <taxon>Chordata</taxon>
        <taxon>Craniata</taxon>
        <taxon>Vertebrata</taxon>
        <taxon>Euteleostomi</taxon>
        <taxon>Mammalia</taxon>
        <taxon>Eutheria</taxon>
        <taxon>Euarchontoglires</taxon>
        <taxon>Glires</taxon>
        <taxon>Rodentia</taxon>
        <taxon>Sciuromorpha</taxon>
        <taxon>Sciuridae</taxon>
        <taxon>Sciurinae</taxon>
        <taxon>Sciurini</taxon>
        <taxon>Sciurus</taxon>
    </lineage>
</organism>
<accession>A0A8D2AGG8</accession>
<reference evidence="2" key="2">
    <citation type="submission" date="2025-09" db="UniProtKB">
        <authorList>
            <consortium name="Ensembl"/>
        </authorList>
    </citation>
    <scope>IDENTIFICATION</scope>
</reference>
<evidence type="ECO:0000256" key="1">
    <source>
        <dbReference type="SAM" id="MobiDB-lite"/>
    </source>
</evidence>
<proteinExistence type="predicted"/>
<keyword evidence="3" id="KW-1185">Reference proteome</keyword>
<evidence type="ECO:0000313" key="2">
    <source>
        <dbReference type="Ensembl" id="ENSSVLP00005000959.1"/>
    </source>
</evidence>
<feature type="region of interest" description="Disordered" evidence="1">
    <location>
        <begin position="1"/>
        <end position="61"/>
    </location>
</feature>
<dbReference type="AlphaFoldDB" id="A0A8D2AGG8"/>
<dbReference type="Ensembl" id="ENSSVLT00005001074.1">
    <property type="protein sequence ID" value="ENSSVLP00005000959.1"/>
    <property type="gene ID" value="ENSSVLG00005000856.1"/>
</dbReference>
<protein>
    <submittedName>
        <fullName evidence="2">Uncharacterized protein</fullName>
    </submittedName>
</protein>
<sequence length="61" mass="6269">VSRGTMPQPRAWWGASCGRTPAREAGAAAPEGRKAAAGWQPRPEVRCPATPQCGPQASAGL</sequence>